<keyword evidence="5" id="KW-0378">Hydrolase</keyword>
<dbReference type="SUPFAM" id="SSF52540">
    <property type="entry name" value="P-loop containing nucleoside triphosphate hydrolases"/>
    <property type="match status" value="1"/>
</dbReference>
<evidence type="ECO:0000256" key="7">
    <source>
        <dbReference type="ARBA" id="ARBA00038938"/>
    </source>
</evidence>
<evidence type="ECO:0000256" key="3">
    <source>
        <dbReference type="ARBA" id="ARBA00022723"/>
    </source>
</evidence>
<keyword evidence="6" id="KW-0862">Zinc</keyword>
<dbReference type="GO" id="GO:0009165">
    <property type="term" value="P:nucleotide biosynthetic process"/>
    <property type="evidence" value="ECO:0007669"/>
    <property type="project" value="UniProtKB-KW"/>
</dbReference>
<evidence type="ECO:0000256" key="6">
    <source>
        <dbReference type="ARBA" id="ARBA00022833"/>
    </source>
</evidence>
<name>A0AAD5EDE0_UMBRA</name>
<keyword evidence="12" id="KW-1185">Reference proteome</keyword>
<dbReference type="GO" id="GO:0008270">
    <property type="term" value="F:zinc ion binding"/>
    <property type="evidence" value="ECO:0007669"/>
    <property type="project" value="InterPro"/>
</dbReference>
<evidence type="ECO:0000256" key="2">
    <source>
        <dbReference type="ARBA" id="ARBA00006576"/>
    </source>
</evidence>
<dbReference type="InterPro" id="IPR016193">
    <property type="entry name" value="Cytidine_deaminase-like"/>
</dbReference>
<dbReference type="PANTHER" id="PTHR11086:SF18">
    <property type="entry name" value="DEOXYCYTIDYLATE DEAMINASE"/>
    <property type="match status" value="1"/>
</dbReference>
<proteinExistence type="inferred from homology"/>
<organism evidence="11 12">
    <name type="scientific">Umbelopsis ramanniana AG</name>
    <dbReference type="NCBI Taxonomy" id="1314678"/>
    <lineage>
        <taxon>Eukaryota</taxon>
        <taxon>Fungi</taxon>
        <taxon>Fungi incertae sedis</taxon>
        <taxon>Mucoromycota</taxon>
        <taxon>Mucoromycotina</taxon>
        <taxon>Umbelopsidomycetes</taxon>
        <taxon>Umbelopsidales</taxon>
        <taxon>Umbelopsidaceae</taxon>
        <taxon>Umbelopsis</taxon>
    </lineage>
</organism>
<dbReference type="EMBL" id="MU620907">
    <property type="protein sequence ID" value="KAI8581262.1"/>
    <property type="molecule type" value="Genomic_DNA"/>
</dbReference>
<accession>A0AAD5EDE0</accession>
<dbReference type="InterPro" id="IPR015517">
    <property type="entry name" value="dCMP_deaminase-rel"/>
</dbReference>
<dbReference type="Pfam" id="PF13238">
    <property type="entry name" value="AAA_18"/>
    <property type="match status" value="1"/>
</dbReference>
<keyword evidence="3" id="KW-0479">Metal-binding</keyword>
<dbReference type="CDD" id="cd01286">
    <property type="entry name" value="deoxycytidylate_deaminase"/>
    <property type="match status" value="1"/>
</dbReference>
<gene>
    <name evidence="11" type="ORF">K450DRAFT_233906</name>
</gene>
<dbReference type="CDD" id="cd02019">
    <property type="entry name" value="NK"/>
    <property type="match status" value="1"/>
</dbReference>
<dbReference type="PROSITE" id="PS00903">
    <property type="entry name" value="CYT_DCMP_DEAMINASES_1"/>
    <property type="match status" value="1"/>
</dbReference>
<evidence type="ECO:0000256" key="5">
    <source>
        <dbReference type="ARBA" id="ARBA00022801"/>
    </source>
</evidence>
<dbReference type="PANTHER" id="PTHR11086">
    <property type="entry name" value="DEOXYCYTIDYLATE DEAMINASE-RELATED"/>
    <property type="match status" value="1"/>
</dbReference>
<comment type="caution">
    <text evidence="11">The sequence shown here is derived from an EMBL/GenBank/DDBJ whole genome shotgun (WGS) entry which is preliminary data.</text>
</comment>
<dbReference type="FunFam" id="3.40.140.10:FF:000035">
    <property type="entry name" value="dCMP deaminase"/>
    <property type="match status" value="1"/>
</dbReference>
<dbReference type="InterPro" id="IPR002125">
    <property type="entry name" value="CMP_dCMP_dom"/>
</dbReference>
<dbReference type="EC" id="3.5.4.12" evidence="7"/>
<dbReference type="GeneID" id="75913179"/>
<dbReference type="InterPro" id="IPR016192">
    <property type="entry name" value="APOBEC/CMP_deaminase_Zn-bd"/>
</dbReference>
<reference evidence="11" key="1">
    <citation type="submission" date="2021-06" db="EMBL/GenBank/DDBJ databases">
        <authorList>
            <consortium name="DOE Joint Genome Institute"/>
            <person name="Mondo S.J."/>
            <person name="Amses K.R."/>
            <person name="Simmons D.R."/>
            <person name="Longcore J.E."/>
            <person name="Seto K."/>
            <person name="Alves G.H."/>
            <person name="Bonds A.E."/>
            <person name="Quandt C.A."/>
            <person name="Davis W.J."/>
            <person name="Chang Y."/>
            <person name="Letcher P.M."/>
            <person name="Powell M.J."/>
            <person name="Kuo A."/>
            <person name="Labutti K."/>
            <person name="Pangilinan J."/>
            <person name="Andreopoulos W."/>
            <person name="Tritt A."/>
            <person name="Riley R."/>
            <person name="Hundley H."/>
            <person name="Johnson J."/>
            <person name="Lipzen A."/>
            <person name="Barry K."/>
            <person name="Berbee M.L."/>
            <person name="Buchler N.E."/>
            <person name="Grigoriev I.V."/>
            <person name="Spatafora J.W."/>
            <person name="Stajich J.E."/>
            <person name="James T.Y."/>
        </authorList>
    </citation>
    <scope>NUCLEOTIDE SEQUENCE</scope>
    <source>
        <strain evidence="11">AG</strain>
    </source>
</reference>
<dbReference type="InterPro" id="IPR027417">
    <property type="entry name" value="P-loop_NTPase"/>
</dbReference>
<keyword evidence="4" id="KW-0545">Nucleotide biosynthesis</keyword>
<evidence type="ECO:0000313" key="11">
    <source>
        <dbReference type="EMBL" id="KAI8581262.1"/>
    </source>
</evidence>
<comment type="similarity">
    <text evidence="2">Belongs to the cytidine and deoxycytidylate deaminase family.</text>
</comment>
<evidence type="ECO:0000256" key="8">
    <source>
        <dbReference type="ARBA" id="ARBA00041763"/>
    </source>
</evidence>
<evidence type="ECO:0000313" key="12">
    <source>
        <dbReference type="Proteomes" id="UP001206595"/>
    </source>
</evidence>
<comment type="cofactor">
    <cofactor evidence="1">
        <name>Zn(2+)</name>
        <dbReference type="ChEBI" id="CHEBI:29105"/>
    </cofactor>
</comment>
<reference evidence="11" key="2">
    <citation type="journal article" date="2022" name="Proc. Natl. Acad. Sci. U.S.A.">
        <title>Diploid-dominant life cycles characterize the early evolution of Fungi.</title>
        <authorList>
            <person name="Amses K.R."/>
            <person name="Simmons D.R."/>
            <person name="Longcore J.E."/>
            <person name="Mondo S.J."/>
            <person name="Seto K."/>
            <person name="Jeronimo G.H."/>
            <person name="Bonds A.E."/>
            <person name="Quandt C.A."/>
            <person name="Davis W.J."/>
            <person name="Chang Y."/>
            <person name="Federici B.A."/>
            <person name="Kuo A."/>
            <person name="LaButti K."/>
            <person name="Pangilinan J."/>
            <person name="Andreopoulos W."/>
            <person name="Tritt A."/>
            <person name="Riley R."/>
            <person name="Hundley H."/>
            <person name="Johnson J."/>
            <person name="Lipzen A."/>
            <person name="Barry K."/>
            <person name="Lang B.F."/>
            <person name="Cuomo C.A."/>
            <person name="Buchler N.E."/>
            <person name="Grigoriev I.V."/>
            <person name="Spatafora J.W."/>
            <person name="Stajich J.E."/>
            <person name="James T.Y."/>
        </authorList>
    </citation>
    <scope>NUCLEOTIDE SEQUENCE</scope>
    <source>
        <strain evidence="11">AG</strain>
    </source>
</reference>
<dbReference type="GO" id="GO:0005737">
    <property type="term" value="C:cytoplasm"/>
    <property type="evidence" value="ECO:0007669"/>
    <property type="project" value="TreeGrafter"/>
</dbReference>
<evidence type="ECO:0000256" key="1">
    <source>
        <dbReference type="ARBA" id="ARBA00001947"/>
    </source>
</evidence>
<evidence type="ECO:0000256" key="4">
    <source>
        <dbReference type="ARBA" id="ARBA00022727"/>
    </source>
</evidence>
<dbReference type="SUPFAM" id="SSF53927">
    <property type="entry name" value="Cytidine deaminase-like"/>
    <property type="match status" value="1"/>
</dbReference>
<feature type="domain" description="CMP/dCMP-type deaminase" evidence="10">
    <location>
        <begin position="197"/>
        <end position="337"/>
    </location>
</feature>
<dbReference type="InterPro" id="IPR035105">
    <property type="entry name" value="Deoxycytidylate_deaminase_dom"/>
</dbReference>
<dbReference type="RefSeq" id="XP_051446266.1">
    <property type="nucleotide sequence ID" value="XM_051587834.1"/>
</dbReference>
<evidence type="ECO:0000259" key="10">
    <source>
        <dbReference type="PROSITE" id="PS51747"/>
    </source>
</evidence>
<dbReference type="Gene3D" id="3.40.50.300">
    <property type="entry name" value="P-loop containing nucleotide triphosphate hydrolases"/>
    <property type="match status" value="1"/>
</dbReference>
<dbReference type="Pfam" id="PF00383">
    <property type="entry name" value="dCMP_cyt_deam_1"/>
    <property type="match status" value="1"/>
</dbReference>
<dbReference type="AlphaFoldDB" id="A0AAD5EDE0"/>
<evidence type="ECO:0000256" key="9">
    <source>
        <dbReference type="ARBA" id="ARBA00071582"/>
    </source>
</evidence>
<sequence>MFIGITGPLCSGKHTVAQYLVEKHNFTYLTLTDSTHPSVDYDCVRFHTLKEMQIYVTERWLENFVTCDVDGRGLWLFKKRPFFLLVSIEAPISVRFQRHVQRCQQNGENELGLLEFVIQNDLALFNIPEDDSTMLITDPMSPSRPRKQLSTTQSHTPLYTLMSLSDVTIANAYQSVPQLHACLDDLDLTNHERLRPSWDTYFMHLSDLAARRSNCMKRRVGCILVRDSRVIATGYNGTPKGLRNCNEGGCQRCNDATPCGTGLDRCLCMHAEENALLEAGRERVGPGKGVILYCNTCPCLGCAIKIVQTGVKEVVFSKSYGMDDFIAKVFAEAGVKLRQHSPPSMRLEMQVDVTEVDSSIIGKMGWMNSDVMRRRGSQDPNNHNS</sequence>
<protein>
    <recommendedName>
        <fullName evidence="9">Deoxycytidylate deaminase</fullName>
        <ecNumber evidence="7">3.5.4.12</ecNumber>
    </recommendedName>
    <alternativeName>
        <fullName evidence="8">dCMP deaminase</fullName>
    </alternativeName>
</protein>
<dbReference type="PROSITE" id="PS51747">
    <property type="entry name" value="CYT_DCMP_DEAMINASES_2"/>
    <property type="match status" value="1"/>
</dbReference>
<dbReference type="Gene3D" id="3.40.140.10">
    <property type="entry name" value="Cytidine Deaminase, domain 2"/>
    <property type="match status" value="1"/>
</dbReference>
<dbReference type="Proteomes" id="UP001206595">
    <property type="component" value="Unassembled WGS sequence"/>
</dbReference>
<dbReference type="GO" id="GO:0004132">
    <property type="term" value="F:dCMP deaminase activity"/>
    <property type="evidence" value="ECO:0007669"/>
    <property type="project" value="UniProtKB-EC"/>
</dbReference>